<name>A0ABW3CER3_9ACTN</name>
<comment type="caution">
    <text evidence="1">The sequence shown here is derived from an EMBL/GenBank/DDBJ whole genome shotgun (WGS) entry which is preliminary data.</text>
</comment>
<organism evidence="1 2">
    <name type="scientific">Actinomadura adrarensis</name>
    <dbReference type="NCBI Taxonomy" id="1819600"/>
    <lineage>
        <taxon>Bacteria</taxon>
        <taxon>Bacillati</taxon>
        <taxon>Actinomycetota</taxon>
        <taxon>Actinomycetes</taxon>
        <taxon>Streptosporangiales</taxon>
        <taxon>Thermomonosporaceae</taxon>
        <taxon>Actinomadura</taxon>
    </lineage>
</organism>
<evidence type="ECO:0000313" key="1">
    <source>
        <dbReference type="EMBL" id="MFD0852198.1"/>
    </source>
</evidence>
<feature type="non-terminal residue" evidence="1">
    <location>
        <position position="1"/>
    </location>
</feature>
<accession>A0ABW3CER3</accession>
<sequence length="78" mass="8260">GTIKPAPADDPPGYTAHSQAAHAIVGALSVVGIEWDAVQPLSDGSLIHLNDGQRHSWVDVHWLDPDTHRTPHPQGGTS</sequence>
<proteinExistence type="predicted"/>
<dbReference type="EMBL" id="JBHTIR010001148">
    <property type="protein sequence ID" value="MFD0852198.1"/>
    <property type="molecule type" value="Genomic_DNA"/>
</dbReference>
<keyword evidence="2" id="KW-1185">Reference proteome</keyword>
<gene>
    <name evidence="1" type="ORF">ACFQ07_08195</name>
</gene>
<reference evidence="2" key="1">
    <citation type="journal article" date="2019" name="Int. J. Syst. Evol. Microbiol.">
        <title>The Global Catalogue of Microorganisms (GCM) 10K type strain sequencing project: providing services to taxonomists for standard genome sequencing and annotation.</title>
        <authorList>
            <consortium name="The Broad Institute Genomics Platform"/>
            <consortium name="The Broad Institute Genome Sequencing Center for Infectious Disease"/>
            <person name="Wu L."/>
            <person name="Ma J."/>
        </authorList>
    </citation>
    <scope>NUCLEOTIDE SEQUENCE [LARGE SCALE GENOMIC DNA]</scope>
    <source>
        <strain evidence="2">JCM 31696</strain>
    </source>
</reference>
<dbReference type="Proteomes" id="UP001597083">
    <property type="component" value="Unassembled WGS sequence"/>
</dbReference>
<evidence type="ECO:0000313" key="2">
    <source>
        <dbReference type="Proteomes" id="UP001597083"/>
    </source>
</evidence>
<protein>
    <submittedName>
        <fullName evidence="1">Uncharacterized protein</fullName>
    </submittedName>
</protein>